<comment type="caution">
    <text evidence="1">The sequence shown here is derived from an EMBL/GenBank/DDBJ whole genome shotgun (WGS) entry which is preliminary data.</text>
</comment>
<name>A0A2U2DTY1_9HYPH</name>
<dbReference type="EMBL" id="QFBC01000003">
    <property type="protein sequence ID" value="PWE56770.1"/>
    <property type="molecule type" value="Genomic_DNA"/>
</dbReference>
<dbReference type="Proteomes" id="UP000245252">
    <property type="component" value="Unassembled WGS sequence"/>
</dbReference>
<dbReference type="OrthoDB" id="7305377at2"/>
<proteinExistence type="predicted"/>
<gene>
    <name evidence="1" type="ORF">DEM27_10430</name>
</gene>
<organism evidence="1 2">
    <name type="scientific">Metarhizobium album</name>
    <dbReference type="NCBI Taxonomy" id="2182425"/>
    <lineage>
        <taxon>Bacteria</taxon>
        <taxon>Pseudomonadati</taxon>
        <taxon>Pseudomonadota</taxon>
        <taxon>Alphaproteobacteria</taxon>
        <taxon>Hyphomicrobiales</taxon>
        <taxon>Rhizobiaceae</taxon>
        <taxon>Metarhizobium</taxon>
    </lineage>
</organism>
<evidence type="ECO:0000313" key="1">
    <source>
        <dbReference type="EMBL" id="PWE56770.1"/>
    </source>
</evidence>
<reference evidence="1 2" key="1">
    <citation type="submission" date="2018-05" db="EMBL/GenBank/DDBJ databases">
        <title>The draft genome of strain NS-104.</title>
        <authorList>
            <person name="Hang P."/>
            <person name="Jiang J."/>
        </authorList>
    </citation>
    <scope>NUCLEOTIDE SEQUENCE [LARGE SCALE GENOMIC DNA]</scope>
    <source>
        <strain evidence="1 2">NS-104</strain>
    </source>
</reference>
<evidence type="ECO:0000313" key="2">
    <source>
        <dbReference type="Proteomes" id="UP000245252"/>
    </source>
</evidence>
<dbReference type="RefSeq" id="WP_109458145.1">
    <property type="nucleotide sequence ID" value="NZ_QFBC01000003.1"/>
</dbReference>
<dbReference type="AlphaFoldDB" id="A0A2U2DTY1"/>
<protein>
    <submittedName>
        <fullName evidence="1">Uncharacterized protein</fullName>
    </submittedName>
</protein>
<sequence length="178" mass="17959">MKGQIKVGMVVGTGAALNVKLGWIPDFVEVFNVTDGDLVTSAFLGWVVPFSSGGTTEIRAGDVIVGATSGATATVTEVLLSSGTWAGGDAAGFFSVRSLTGTFGSENVKVGAGTNDATVTANVVHNVAFAVAAASATGNAALSRFEGVEATDARGFTIGSTVSESAKLLRYVAYRADQ</sequence>
<keyword evidence="2" id="KW-1185">Reference proteome</keyword>
<accession>A0A2U2DTY1</accession>